<evidence type="ECO:0000256" key="1">
    <source>
        <dbReference type="SAM" id="MobiDB-lite"/>
    </source>
</evidence>
<reference evidence="2" key="1">
    <citation type="submission" date="2022-12" db="EMBL/GenBank/DDBJ databases">
        <title>Paraconexibacter alkalitolerans sp. nov. and Baekduia alba sp. nov., isolated from soil and emended description of the genera Paraconexibacter (Chun et al., 2020) and Baekduia (An et al., 2020).</title>
        <authorList>
            <person name="Vieira S."/>
            <person name="Huber K.J."/>
            <person name="Geppert A."/>
            <person name="Wolf J."/>
            <person name="Neumann-Schaal M."/>
            <person name="Muesken M."/>
            <person name="Overmann J."/>
        </authorList>
    </citation>
    <scope>NUCLEOTIDE SEQUENCE</scope>
    <source>
        <strain evidence="2">AEG42_29</strain>
    </source>
</reference>
<protein>
    <recommendedName>
        <fullName evidence="3">LVIVD repeat-containing protein</fullName>
    </recommendedName>
</protein>
<organism evidence="2">
    <name type="scientific">Paraconexibacter sp. AEG42_29</name>
    <dbReference type="NCBI Taxonomy" id="2997339"/>
    <lineage>
        <taxon>Bacteria</taxon>
        <taxon>Bacillati</taxon>
        <taxon>Actinomycetota</taxon>
        <taxon>Thermoleophilia</taxon>
        <taxon>Solirubrobacterales</taxon>
        <taxon>Paraconexibacteraceae</taxon>
        <taxon>Paraconexibacter</taxon>
    </lineage>
</organism>
<feature type="region of interest" description="Disordered" evidence="1">
    <location>
        <begin position="229"/>
        <end position="248"/>
    </location>
</feature>
<evidence type="ECO:0008006" key="3">
    <source>
        <dbReference type="Google" id="ProtNLM"/>
    </source>
</evidence>
<dbReference type="AlphaFoldDB" id="A0AAU7AYW9"/>
<dbReference type="KEGG" id="parq:DSM112329_03688"/>
<evidence type="ECO:0000313" key="2">
    <source>
        <dbReference type="EMBL" id="XAY06810.1"/>
    </source>
</evidence>
<accession>A0AAU7AYW9</accession>
<name>A0AAU7AYW9_9ACTN</name>
<sequence length="635" mass="67126">MGSRVPRPPLGVVVILCLLMIGVPLAGAQFGDGTQGTKFGPRTAVDRLPCGPRDRPEPGLQGRVPRLGGLAGGYSCNMEVVGRHVSTAGGTLDTFEDCAYYALYAYVGGVQVLDVSDSANPRPTALLTTPGMMNPWESLRVNAPRKLLVAANESSGNTVPTLDVYDVSNCRSPRLLSSTQMRGAKGHEGWFAPDGMTYFMAGIGAPGIRAQNNVFPVDLTDPTKPRLLAAWDEPSAPGSGHGGSTTEDGARTYACQQAAPPNDELLVLDTTDVERPRVVSRIGLEDNQWCQAAYRVTYDGHPYLIQYGERSGAADCSRAKDGWANFGYPRIYDLADERKPVLVSSALLEVHLPQNCQAVRDEGAINGLGYSVHHCQPDRLYDPTILACSWFGAGMRVLDIRDPRRPVEIGYINPALTGLLGTGSRPVVRADRGEIWFTNELGGFYVAKFAGGTWPFAGSAPCPEYDDHVFKQYNPGSSCATASFAGLGRPAPQRAVKRPGTGGCLPKAGRLGSSGLRGTGLSAFTVGSTPAALLRRAPTPTARLGAVLRWCVAGGGSVRVLVRNGRVQLVATSARGHRAGALGPGARTTRVGTTRRGAVIVVSRRGRIGALAAAAPALRSSSGALRRALKKTGTI</sequence>
<dbReference type="EMBL" id="CP114014">
    <property type="protein sequence ID" value="XAY06810.1"/>
    <property type="molecule type" value="Genomic_DNA"/>
</dbReference>
<feature type="region of interest" description="Disordered" evidence="1">
    <location>
        <begin position="36"/>
        <end position="64"/>
    </location>
</feature>
<gene>
    <name evidence="2" type="ORF">DSM112329_03688</name>
</gene>
<dbReference type="RefSeq" id="WP_354698027.1">
    <property type="nucleotide sequence ID" value="NZ_CP114014.1"/>
</dbReference>
<proteinExistence type="predicted"/>